<accession>A4BAD9</accession>
<dbReference type="HAMAP" id="MF_02216">
    <property type="entry name" value="UbiK"/>
    <property type="match status" value="1"/>
</dbReference>
<dbReference type="PANTHER" id="PTHR38040:SF1">
    <property type="entry name" value="UBIQUINONE BIOSYNTHESIS ACCESSORY FACTOR UBIK"/>
    <property type="match status" value="1"/>
</dbReference>
<dbReference type="RefSeq" id="WP_008041468.1">
    <property type="nucleotide sequence ID" value="NZ_CH724149.1"/>
</dbReference>
<comment type="similarity">
    <text evidence="1">Belongs to the UbiK family.</text>
</comment>
<dbReference type="UniPathway" id="UPA00232"/>
<reference evidence="2 3" key="1">
    <citation type="submission" date="2006-02" db="EMBL/GenBank/DDBJ databases">
        <authorList>
            <person name="Pinhassi J."/>
            <person name="Pedros-Alio C."/>
            <person name="Ferriera S."/>
            <person name="Johnson J."/>
            <person name="Kravitz S."/>
            <person name="Halpern A."/>
            <person name="Remington K."/>
            <person name="Beeson K."/>
            <person name="Tran B."/>
            <person name="Rogers Y.-H."/>
            <person name="Friedman R."/>
            <person name="Venter J.C."/>
        </authorList>
    </citation>
    <scope>NUCLEOTIDE SEQUENCE [LARGE SCALE GENOMIC DNA]</scope>
    <source>
        <strain evidence="2 3">MED297</strain>
    </source>
</reference>
<evidence type="ECO:0000256" key="1">
    <source>
        <dbReference type="HAMAP-Rule" id="MF_02216"/>
    </source>
</evidence>
<keyword evidence="1" id="KW-0175">Coiled coil</keyword>
<keyword evidence="1" id="KW-0963">Cytoplasm</keyword>
<comment type="function">
    <text evidence="1">Required for efficient ubiquinone (coenzyme Q) biosynthesis. UbiK is probably an accessory factor of Ubi enzymes and facilitates ubiquinone biosynthesis by acting as an assembly factor, a targeting factor, or both.</text>
</comment>
<dbReference type="STRING" id="314283.MED297_10306"/>
<dbReference type="Pfam" id="PF04380">
    <property type="entry name" value="BMFP"/>
    <property type="match status" value="1"/>
</dbReference>
<comment type="subcellular location">
    <subcellularLocation>
        <location evidence="1">Cytoplasm</location>
    </subcellularLocation>
</comment>
<comment type="caution">
    <text evidence="2">The sequence shown here is derived from an EMBL/GenBank/DDBJ whole genome shotgun (WGS) entry which is preliminary data.</text>
</comment>
<dbReference type="AlphaFoldDB" id="A4BAD9"/>
<organism evidence="2 3">
    <name type="scientific">Reinekea blandensis MED297</name>
    <dbReference type="NCBI Taxonomy" id="314283"/>
    <lineage>
        <taxon>Bacteria</taxon>
        <taxon>Pseudomonadati</taxon>
        <taxon>Pseudomonadota</taxon>
        <taxon>Gammaproteobacteria</taxon>
        <taxon>Oceanospirillales</taxon>
        <taxon>Saccharospirillaceae</taxon>
        <taxon>Reinekea</taxon>
    </lineage>
</organism>
<feature type="coiled-coil region" evidence="1">
    <location>
        <begin position="49"/>
        <end position="86"/>
    </location>
</feature>
<dbReference type="InterPro" id="IPR007475">
    <property type="entry name" value="UbiK"/>
</dbReference>
<comment type="pathway">
    <text evidence="1">Cofactor biosynthesis; ubiquinone biosynthesis.</text>
</comment>
<dbReference type="GO" id="GO:0006744">
    <property type="term" value="P:ubiquinone biosynthetic process"/>
    <property type="evidence" value="ECO:0007669"/>
    <property type="project" value="UniProtKB-UniRule"/>
</dbReference>
<dbReference type="OrthoDB" id="5297354at2"/>
<protein>
    <recommendedName>
        <fullName evidence="1">Ubiquinone biosynthesis accessory factor UbiK</fullName>
    </recommendedName>
</protein>
<proteinExistence type="inferred from homology"/>
<evidence type="ECO:0000313" key="3">
    <source>
        <dbReference type="Proteomes" id="UP000005953"/>
    </source>
</evidence>
<dbReference type="PANTHER" id="PTHR38040">
    <property type="entry name" value="UBIQUINONE BIOSYNTHESIS ACCESSORY FACTOR UBIK"/>
    <property type="match status" value="1"/>
</dbReference>
<keyword evidence="3" id="KW-1185">Reference proteome</keyword>
<dbReference type="EMBL" id="AAOE01000002">
    <property type="protein sequence ID" value="EAR10895.1"/>
    <property type="molecule type" value="Genomic_DNA"/>
</dbReference>
<name>A4BAD9_9GAMM</name>
<keyword evidence="1" id="KW-0831">Ubiquinone biosynthesis</keyword>
<evidence type="ECO:0000313" key="2">
    <source>
        <dbReference type="EMBL" id="EAR10895.1"/>
    </source>
</evidence>
<gene>
    <name evidence="1" type="primary">ubiK</name>
    <name evidence="2" type="ORF">MED297_10306</name>
</gene>
<sequence length="94" mass="10614">MKSPNDFLNELTTQLTDLLDQGKHTGNDVRDNIRALIQSQLTKLDVVSREEFEVQQAALENNRKQLRALEAQLSALEAELEQQRQSSAPDPSQP</sequence>
<dbReference type="Proteomes" id="UP000005953">
    <property type="component" value="Unassembled WGS sequence"/>
</dbReference>
<dbReference type="HOGENOM" id="CLU_154412_0_1_6"/>
<dbReference type="GO" id="GO:0005829">
    <property type="term" value="C:cytosol"/>
    <property type="evidence" value="ECO:0007669"/>
    <property type="project" value="TreeGrafter"/>
</dbReference>